<dbReference type="RefSeq" id="WP_345372017.1">
    <property type="nucleotide sequence ID" value="NZ_BAABLM010000001.1"/>
</dbReference>
<dbReference type="InterPro" id="IPR035906">
    <property type="entry name" value="MetI-like_sf"/>
</dbReference>
<evidence type="ECO:0000313" key="10">
    <source>
        <dbReference type="EMBL" id="GAA4664203.1"/>
    </source>
</evidence>
<name>A0ABP8VHK9_9MICO</name>
<reference evidence="11" key="1">
    <citation type="journal article" date="2019" name="Int. J. Syst. Evol. Microbiol.">
        <title>The Global Catalogue of Microorganisms (GCM) 10K type strain sequencing project: providing services to taxonomists for standard genome sequencing and annotation.</title>
        <authorList>
            <consortium name="The Broad Institute Genomics Platform"/>
            <consortium name="The Broad Institute Genome Sequencing Center for Infectious Disease"/>
            <person name="Wu L."/>
            <person name="Ma J."/>
        </authorList>
    </citation>
    <scope>NUCLEOTIDE SEQUENCE [LARGE SCALE GENOMIC DNA]</scope>
    <source>
        <strain evidence="11">JCM 18956</strain>
    </source>
</reference>
<feature type="transmembrane region" description="Helical" evidence="7">
    <location>
        <begin position="175"/>
        <end position="194"/>
    </location>
</feature>
<proteinExistence type="inferred from homology"/>
<dbReference type="CDD" id="cd06261">
    <property type="entry name" value="TM_PBP2"/>
    <property type="match status" value="1"/>
</dbReference>
<evidence type="ECO:0000256" key="2">
    <source>
        <dbReference type="ARBA" id="ARBA00022448"/>
    </source>
</evidence>
<feature type="transmembrane region" description="Helical" evidence="7">
    <location>
        <begin position="136"/>
        <end position="155"/>
    </location>
</feature>
<feature type="transmembrane region" description="Helical" evidence="7">
    <location>
        <begin position="40"/>
        <end position="65"/>
    </location>
</feature>
<feature type="domain" description="ABC transmembrane type-1" evidence="9">
    <location>
        <begin position="103"/>
        <end position="295"/>
    </location>
</feature>
<evidence type="ECO:0000256" key="3">
    <source>
        <dbReference type="ARBA" id="ARBA00022475"/>
    </source>
</evidence>
<gene>
    <name evidence="10" type="ORF">GCM10025780_01250</name>
</gene>
<evidence type="ECO:0000256" key="6">
    <source>
        <dbReference type="ARBA" id="ARBA00023136"/>
    </source>
</evidence>
<dbReference type="InterPro" id="IPR000515">
    <property type="entry name" value="MetI-like"/>
</dbReference>
<organism evidence="10 11">
    <name type="scientific">Frondihabitans cladoniiphilus</name>
    <dbReference type="NCBI Taxonomy" id="715785"/>
    <lineage>
        <taxon>Bacteria</taxon>
        <taxon>Bacillati</taxon>
        <taxon>Actinomycetota</taxon>
        <taxon>Actinomycetes</taxon>
        <taxon>Micrococcales</taxon>
        <taxon>Microbacteriaceae</taxon>
        <taxon>Frondihabitans</taxon>
    </lineage>
</organism>
<dbReference type="PANTHER" id="PTHR43744:SF4">
    <property type="entry name" value="OSMOPROTECTIVE COMPOUNDS UPTAKE PERMEASE PROTEIN GGTD"/>
    <property type="match status" value="1"/>
</dbReference>
<keyword evidence="6 7" id="KW-0472">Membrane</keyword>
<sequence length="310" mass="32910">MTETLRTPTAAVRPAAGTSAAGPTRVVPARRRRPGAARRIPLHVFLIAICAIWVVPLVGLIVYSLRTIADSAVSGWWHAFTAPLFTITNYTSAWTTGGIGQALGNSILIAVPTTVITITVCAIGAYTLARMKFRGRIVVLTIAVALLVVPPQLTLVPLLRVFNVLHLTGHIPGVWVYQVGFVVPFGIYLLFGFFRAFPDELIEAASLDGASVPRIFFSIVLPTATPILIALAIIQFMWSWNDLLIPLLFLGGGASVAPTTVQIAGLVQSTGGGLNLLTAAAIVSMIIPVIVTVVLQRYFVRGILGGAVKG</sequence>
<evidence type="ECO:0000256" key="1">
    <source>
        <dbReference type="ARBA" id="ARBA00004651"/>
    </source>
</evidence>
<evidence type="ECO:0000313" key="11">
    <source>
        <dbReference type="Proteomes" id="UP001501295"/>
    </source>
</evidence>
<protein>
    <submittedName>
        <fullName evidence="10">Carbohydrate ABC transporter permease</fullName>
    </submittedName>
</protein>
<feature type="transmembrane region" description="Helical" evidence="7">
    <location>
        <begin position="215"/>
        <end position="238"/>
    </location>
</feature>
<evidence type="ECO:0000256" key="4">
    <source>
        <dbReference type="ARBA" id="ARBA00022692"/>
    </source>
</evidence>
<evidence type="ECO:0000259" key="9">
    <source>
        <dbReference type="PROSITE" id="PS50928"/>
    </source>
</evidence>
<dbReference type="Pfam" id="PF00528">
    <property type="entry name" value="BPD_transp_1"/>
    <property type="match status" value="1"/>
</dbReference>
<evidence type="ECO:0000256" key="7">
    <source>
        <dbReference type="RuleBase" id="RU363032"/>
    </source>
</evidence>
<dbReference type="PROSITE" id="PS50928">
    <property type="entry name" value="ABC_TM1"/>
    <property type="match status" value="1"/>
</dbReference>
<keyword evidence="2 7" id="KW-0813">Transport</keyword>
<dbReference type="SUPFAM" id="SSF161098">
    <property type="entry name" value="MetI-like"/>
    <property type="match status" value="1"/>
</dbReference>
<keyword evidence="11" id="KW-1185">Reference proteome</keyword>
<feature type="transmembrane region" description="Helical" evidence="7">
    <location>
        <begin position="244"/>
        <end position="267"/>
    </location>
</feature>
<dbReference type="EMBL" id="BAABLM010000001">
    <property type="protein sequence ID" value="GAA4664203.1"/>
    <property type="molecule type" value="Genomic_DNA"/>
</dbReference>
<comment type="subcellular location">
    <subcellularLocation>
        <location evidence="1 7">Cell membrane</location>
        <topology evidence="1 7">Multi-pass membrane protein</topology>
    </subcellularLocation>
</comment>
<comment type="caution">
    <text evidence="10">The sequence shown here is derived from an EMBL/GenBank/DDBJ whole genome shotgun (WGS) entry which is preliminary data.</text>
</comment>
<dbReference type="Proteomes" id="UP001501295">
    <property type="component" value="Unassembled WGS sequence"/>
</dbReference>
<feature type="transmembrane region" description="Helical" evidence="7">
    <location>
        <begin position="274"/>
        <end position="295"/>
    </location>
</feature>
<keyword evidence="3" id="KW-1003">Cell membrane</keyword>
<evidence type="ECO:0000256" key="5">
    <source>
        <dbReference type="ARBA" id="ARBA00022989"/>
    </source>
</evidence>
<accession>A0ABP8VHK9</accession>
<keyword evidence="4 7" id="KW-0812">Transmembrane</keyword>
<keyword evidence="5 7" id="KW-1133">Transmembrane helix</keyword>
<feature type="transmembrane region" description="Helical" evidence="7">
    <location>
        <begin position="107"/>
        <end position="129"/>
    </location>
</feature>
<dbReference type="PANTHER" id="PTHR43744">
    <property type="entry name" value="ABC TRANSPORTER PERMEASE PROTEIN MG189-RELATED-RELATED"/>
    <property type="match status" value="1"/>
</dbReference>
<evidence type="ECO:0000256" key="8">
    <source>
        <dbReference type="SAM" id="MobiDB-lite"/>
    </source>
</evidence>
<dbReference type="Gene3D" id="1.10.3720.10">
    <property type="entry name" value="MetI-like"/>
    <property type="match status" value="1"/>
</dbReference>
<comment type="similarity">
    <text evidence="7">Belongs to the binding-protein-dependent transport system permease family.</text>
</comment>
<feature type="region of interest" description="Disordered" evidence="8">
    <location>
        <begin position="1"/>
        <end position="30"/>
    </location>
</feature>